<dbReference type="EMBL" id="BCSX01000049">
    <property type="protein sequence ID" value="GAS91461.1"/>
    <property type="molecule type" value="Genomic_DNA"/>
</dbReference>
<organism evidence="2 3">
    <name type="scientific">Mycolicibacterium brisbanense</name>
    <dbReference type="NCBI Taxonomy" id="146020"/>
    <lineage>
        <taxon>Bacteria</taxon>
        <taxon>Bacillati</taxon>
        <taxon>Actinomycetota</taxon>
        <taxon>Actinomycetes</taxon>
        <taxon>Mycobacteriales</taxon>
        <taxon>Mycobacteriaceae</taxon>
        <taxon>Mycolicibacterium</taxon>
    </lineage>
</organism>
<protein>
    <submittedName>
        <fullName evidence="2">Uncharacterized protein</fullName>
    </submittedName>
</protein>
<evidence type="ECO:0000313" key="2">
    <source>
        <dbReference type="EMBL" id="GAS91461.1"/>
    </source>
</evidence>
<dbReference type="RefSeq" id="WP_062831349.1">
    <property type="nucleotide sequence ID" value="NZ_BCSX01000049.1"/>
</dbReference>
<name>A0A100W4L5_9MYCO</name>
<feature type="region of interest" description="Disordered" evidence="1">
    <location>
        <begin position="54"/>
        <end position="89"/>
    </location>
</feature>
<reference evidence="3" key="1">
    <citation type="journal article" date="2016" name="Genome Announc.">
        <title>Draft Genome Sequences of Five Rapidly Growing Mycobacterium Species, M. thermoresistibile, M. fortuitum subsp. acetamidolyticum, M. canariasense, M. brisbanense, and M. novocastrense.</title>
        <authorList>
            <person name="Katahira K."/>
            <person name="Ogura Y."/>
            <person name="Gotoh Y."/>
            <person name="Hayashi T."/>
        </authorList>
    </citation>
    <scope>NUCLEOTIDE SEQUENCE [LARGE SCALE GENOMIC DNA]</scope>
    <source>
        <strain evidence="3">JCM15654</strain>
    </source>
</reference>
<comment type="caution">
    <text evidence="2">The sequence shown here is derived from an EMBL/GenBank/DDBJ whole genome shotgun (WGS) entry which is preliminary data.</text>
</comment>
<feature type="compositionally biased region" description="Polar residues" evidence="1">
    <location>
        <begin position="71"/>
        <end position="81"/>
    </location>
</feature>
<proteinExistence type="predicted"/>
<sequence length="89" mass="8669">MAADSRVRVLAAVAGGGALVALGWLGATSGDSNNMAVHLPPPPPTVGHTVMSLGATTTTSNPPTEPAVSKAQPSITGSATLPSEEVGLP</sequence>
<evidence type="ECO:0000256" key="1">
    <source>
        <dbReference type="SAM" id="MobiDB-lite"/>
    </source>
</evidence>
<accession>A0A100W4L5</accession>
<dbReference type="AlphaFoldDB" id="A0A100W4L5"/>
<dbReference type="Proteomes" id="UP000069620">
    <property type="component" value="Unassembled WGS sequence"/>
</dbReference>
<evidence type="ECO:0000313" key="3">
    <source>
        <dbReference type="Proteomes" id="UP000069620"/>
    </source>
</evidence>
<gene>
    <name evidence="2" type="ORF">RMCB_5557</name>
</gene>
<keyword evidence="3" id="KW-1185">Reference proteome</keyword>
<dbReference type="OrthoDB" id="9855624at2"/>
<reference evidence="3" key="2">
    <citation type="submission" date="2016-02" db="EMBL/GenBank/DDBJ databases">
        <title>Draft genome sequence of five rapidly growing Mycobacterium species.</title>
        <authorList>
            <person name="Katahira K."/>
            <person name="Gotou Y."/>
            <person name="Iida K."/>
            <person name="Ogura Y."/>
            <person name="Hayashi T."/>
        </authorList>
    </citation>
    <scope>NUCLEOTIDE SEQUENCE [LARGE SCALE GENOMIC DNA]</scope>
    <source>
        <strain evidence="3">JCM15654</strain>
    </source>
</reference>